<reference evidence="1" key="1">
    <citation type="submission" date="2023-07" db="EMBL/GenBank/DDBJ databases">
        <authorList>
            <consortium name="AG Swart"/>
            <person name="Singh M."/>
            <person name="Singh A."/>
            <person name="Seah K."/>
            <person name="Emmerich C."/>
        </authorList>
    </citation>
    <scope>NUCLEOTIDE SEQUENCE</scope>
    <source>
        <strain evidence="1">DP1</strain>
    </source>
</reference>
<evidence type="ECO:0000313" key="1">
    <source>
        <dbReference type="EMBL" id="CAI2371188.1"/>
    </source>
</evidence>
<dbReference type="EMBL" id="CAMPGE010012420">
    <property type="protein sequence ID" value="CAI2371188.1"/>
    <property type="molecule type" value="Genomic_DNA"/>
</dbReference>
<accession>A0AAD1XG27</accession>
<dbReference type="Proteomes" id="UP001295684">
    <property type="component" value="Unassembled WGS sequence"/>
</dbReference>
<protein>
    <submittedName>
        <fullName evidence="1">Uncharacterized protein</fullName>
    </submittedName>
</protein>
<name>A0AAD1XG27_EUPCR</name>
<comment type="caution">
    <text evidence="1">The sequence shown here is derived from an EMBL/GenBank/DDBJ whole genome shotgun (WGS) entry which is preliminary data.</text>
</comment>
<keyword evidence="2" id="KW-1185">Reference proteome</keyword>
<proteinExistence type="predicted"/>
<dbReference type="AlphaFoldDB" id="A0AAD1XG27"/>
<evidence type="ECO:0000313" key="2">
    <source>
        <dbReference type="Proteomes" id="UP001295684"/>
    </source>
</evidence>
<sequence>MLFLREEANFMRSKRLLQVGFLIYGASCEGCKSSNKVSHCKTLIEKVSLSQIQSTTLKITIKMPNMNTTIKIQKRTRALCLILPQACTLQVSQSISLQKSPKTSLKISTKLCPVLMTQSMYKVRFVGPLSSESCVTQSLSVLTKQCLKLRMKTPCKATLLFTPKIQQSSSEATKHFHKNMLTELCLKTKKACVRCASSSSSLLTACRCISDSTGQQSLVTDLSNASSLTAHMQHTGLTNSSVTTCITWPNSQLTCRINIQSKYRYCSTLLR</sequence>
<organism evidence="1 2">
    <name type="scientific">Euplotes crassus</name>
    <dbReference type="NCBI Taxonomy" id="5936"/>
    <lineage>
        <taxon>Eukaryota</taxon>
        <taxon>Sar</taxon>
        <taxon>Alveolata</taxon>
        <taxon>Ciliophora</taxon>
        <taxon>Intramacronucleata</taxon>
        <taxon>Spirotrichea</taxon>
        <taxon>Hypotrichia</taxon>
        <taxon>Euplotida</taxon>
        <taxon>Euplotidae</taxon>
        <taxon>Moneuplotes</taxon>
    </lineage>
</organism>
<gene>
    <name evidence="1" type="ORF">ECRASSUSDP1_LOCUS12508</name>
</gene>